<dbReference type="RefSeq" id="WP_131958888.1">
    <property type="nucleotide sequence ID" value="NZ_SMFL01000004.1"/>
</dbReference>
<feature type="binding site" evidence="6">
    <location>
        <position position="187"/>
    </location>
    <ligand>
        <name>Zn(2+)</name>
        <dbReference type="ChEBI" id="CHEBI:29105"/>
        <note>catalytic</note>
    </ligand>
</feature>
<accession>A0A4R5DMU7</accession>
<feature type="binding site" evidence="6">
    <location>
        <position position="191"/>
    </location>
    <ligand>
        <name>Zn(2+)</name>
        <dbReference type="ChEBI" id="CHEBI:29105"/>
        <note>catalytic</note>
    </ligand>
</feature>
<dbReference type="Pfam" id="PF01400">
    <property type="entry name" value="Astacin"/>
    <property type="match status" value="1"/>
</dbReference>
<evidence type="ECO:0000256" key="5">
    <source>
        <dbReference type="ARBA" id="ARBA00023049"/>
    </source>
</evidence>
<dbReference type="PRINTS" id="PR00480">
    <property type="entry name" value="ASTACIN"/>
</dbReference>
<keyword evidence="5 6" id="KW-0482">Metalloprotease</keyword>
<reference evidence="8 9" key="1">
    <citation type="submission" date="2019-03" db="EMBL/GenBank/DDBJ databases">
        <title>Dyadobacter AR-3-6 sp. nov., isolated from arctic soil.</title>
        <authorList>
            <person name="Chaudhary D.K."/>
        </authorList>
    </citation>
    <scope>NUCLEOTIDE SEQUENCE [LARGE SCALE GENOMIC DNA]</scope>
    <source>
        <strain evidence="8 9">AR-3-6</strain>
    </source>
</reference>
<dbReference type="PROSITE" id="PS51864">
    <property type="entry name" value="ASTACIN"/>
    <property type="match status" value="1"/>
</dbReference>
<dbReference type="EMBL" id="SMFL01000004">
    <property type="protein sequence ID" value="TDE15626.1"/>
    <property type="molecule type" value="Genomic_DNA"/>
</dbReference>
<keyword evidence="4 6" id="KW-0862">Zinc</keyword>
<protein>
    <recommendedName>
        <fullName evidence="7">Peptidase M12A domain-containing protein</fullName>
    </recommendedName>
</protein>
<dbReference type="SMART" id="SM00235">
    <property type="entry name" value="ZnMc"/>
    <property type="match status" value="1"/>
</dbReference>
<feature type="active site" evidence="6">
    <location>
        <position position="188"/>
    </location>
</feature>
<dbReference type="CDD" id="cd04280">
    <property type="entry name" value="ZnMc_astacin_like"/>
    <property type="match status" value="1"/>
</dbReference>
<dbReference type="GO" id="GO:0008270">
    <property type="term" value="F:zinc ion binding"/>
    <property type="evidence" value="ECO:0007669"/>
    <property type="project" value="UniProtKB-UniRule"/>
</dbReference>
<dbReference type="GO" id="GO:0004222">
    <property type="term" value="F:metalloendopeptidase activity"/>
    <property type="evidence" value="ECO:0007669"/>
    <property type="project" value="UniProtKB-UniRule"/>
</dbReference>
<proteinExistence type="predicted"/>
<feature type="domain" description="Peptidase M12A" evidence="7">
    <location>
        <begin position="98"/>
        <end position="289"/>
    </location>
</feature>
<dbReference type="SUPFAM" id="SSF63829">
    <property type="entry name" value="Calcium-dependent phosphotriesterase"/>
    <property type="match status" value="1"/>
</dbReference>
<keyword evidence="3 6" id="KW-0378">Hydrolase</keyword>
<evidence type="ECO:0000256" key="3">
    <source>
        <dbReference type="ARBA" id="ARBA00022801"/>
    </source>
</evidence>
<evidence type="ECO:0000256" key="2">
    <source>
        <dbReference type="ARBA" id="ARBA00022723"/>
    </source>
</evidence>
<dbReference type="OrthoDB" id="8455098at2"/>
<dbReference type="GO" id="GO:0006508">
    <property type="term" value="P:proteolysis"/>
    <property type="evidence" value="ECO:0007669"/>
    <property type="project" value="UniProtKB-KW"/>
</dbReference>
<dbReference type="Proteomes" id="UP000294850">
    <property type="component" value="Unassembled WGS sequence"/>
</dbReference>
<comment type="caution">
    <text evidence="6">Lacks conserved residue(s) required for the propagation of feature annotation.</text>
</comment>
<evidence type="ECO:0000313" key="8">
    <source>
        <dbReference type="EMBL" id="TDE15626.1"/>
    </source>
</evidence>
<dbReference type="PANTHER" id="PTHR10127">
    <property type="entry name" value="DISCOIDIN, CUB, EGF, LAMININ , AND ZINC METALLOPROTEASE DOMAIN CONTAINING"/>
    <property type="match status" value="1"/>
</dbReference>
<dbReference type="InterPro" id="IPR034035">
    <property type="entry name" value="Astacin-like_dom"/>
</dbReference>
<feature type="binding site" evidence="6">
    <location>
        <position position="197"/>
    </location>
    <ligand>
        <name>Zn(2+)</name>
        <dbReference type="ChEBI" id="CHEBI:29105"/>
        <note>catalytic</note>
    </ligand>
</feature>
<evidence type="ECO:0000313" key="9">
    <source>
        <dbReference type="Proteomes" id="UP000294850"/>
    </source>
</evidence>
<evidence type="ECO:0000256" key="6">
    <source>
        <dbReference type="PROSITE-ProRule" id="PRU01211"/>
    </source>
</evidence>
<keyword evidence="2 6" id="KW-0479">Metal-binding</keyword>
<evidence type="ECO:0000259" key="7">
    <source>
        <dbReference type="PROSITE" id="PS51864"/>
    </source>
</evidence>
<sequence>MKRIYVLARISFVLLTSIYLISCKNIEDQNGEPGISPNLSDNIKTEEAYPGDYGILKKGKLFGQTISYSEVYGRAVFEGDIILTPDQLAGEASKAREAATGTSLSTERWTNNTVYYTIDRALSNKDLVQQAITHVQNNTPLKFVLRTTQANYVTFTPARGFSSSVGMIGGQQFIELGGGFTAGNVLHEIGHTVGLFHEHTRTDRDQFININLANVAPAAQHNFQTYQAKGLAGFDFDVMDIGSVMMLDPYAYSNNGKATMTLANGKIFGVQRDHLSTQDIRCITVMYANLYVTLNDRLYAVNASNGLKTEIGSAWGGTEAVTSDANFIYAVRVDNIWKTNKFNGKVTALAHDYSGTKQMAMYKGDLYVIKNGNLLRINTTTGVSTNVGGQIWLPATSMSACYGFLYIVSGDVLYRVTPETGVYVAVASGYLGVKETAAINQTLWFLTKTFLFKIYPMNGYSAQVDYNSWANSAQLTGFDGNIYVINGDYLYRVDNEGYRTYLSAGWNGASHITANDNIH</sequence>
<dbReference type="InterPro" id="IPR024079">
    <property type="entry name" value="MetalloPept_cat_dom_sf"/>
</dbReference>
<comment type="cofactor">
    <cofactor evidence="6">
        <name>Zn(2+)</name>
        <dbReference type="ChEBI" id="CHEBI:29105"/>
    </cofactor>
    <text evidence="6">Binds 1 zinc ion per subunit.</text>
</comment>
<dbReference type="AlphaFoldDB" id="A0A4R5DMU7"/>
<dbReference type="InterPro" id="IPR006026">
    <property type="entry name" value="Peptidase_Metallo"/>
</dbReference>
<evidence type="ECO:0000256" key="1">
    <source>
        <dbReference type="ARBA" id="ARBA00022670"/>
    </source>
</evidence>
<dbReference type="SUPFAM" id="SSF55486">
    <property type="entry name" value="Metalloproteases ('zincins'), catalytic domain"/>
    <property type="match status" value="1"/>
</dbReference>
<keyword evidence="9" id="KW-1185">Reference proteome</keyword>
<name>A0A4R5DMU7_9BACT</name>
<gene>
    <name evidence="8" type="ORF">E0F88_14090</name>
</gene>
<dbReference type="PANTHER" id="PTHR10127:SF780">
    <property type="entry name" value="METALLOENDOPEPTIDASE"/>
    <property type="match status" value="1"/>
</dbReference>
<evidence type="ECO:0000256" key="4">
    <source>
        <dbReference type="ARBA" id="ARBA00022833"/>
    </source>
</evidence>
<comment type="caution">
    <text evidence="8">The sequence shown here is derived from an EMBL/GenBank/DDBJ whole genome shotgun (WGS) entry which is preliminary data.</text>
</comment>
<dbReference type="InterPro" id="IPR001506">
    <property type="entry name" value="Peptidase_M12A"/>
</dbReference>
<dbReference type="Gene3D" id="3.40.390.10">
    <property type="entry name" value="Collagenase (Catalytic Domain)"/>
    <property type="match status" value="1"/>
</dbReference>
<keyword evidence="1 6" id="KW-0645">Protease</keyword>
<organism evidence="8 9">
    <name type="scientific">Dyadobacter psychrotolerans</name>
    <dbReference type="NCBI Taxonomy" id="2541721"/>
    <lineage>
        <taxon>Bacteria</taxon>
        <taxon>Pseudomonadati</taxon>
        <taxon>Bacteroidota</taxon>
        <taxon>Cytophagia</taxon>
        <taxon>Cytophagales</taxon>
        <taxon>Spirosomataceae</taxon>
        <taxon>Dyadobacter</taxon>
    </lineage>
</organism>